<comment type="caution">
    <text evidence="2">The sequence shown here is derived from an EMBL/GenBank/DDBJ whole genome shotgun (WGS) entry which is preliminary data.</text>
</comment>
<gene>
    <name evidence="2" type="ORF">C8R41DRAFT_821877</name>
</gene>
<dbReference type="EMBL" id="JANVFT010000020">
    <property type="protein sequence ID" value="KAJ4497643.1"/>
    <property type="molecule type" value="Genomic_DNA"/>
</dbReference>
<dbReference type="Proteomes" id="UP001150217">
    <property type="component" value="Unassembled WGS sequence"/>
</dbReference>
<protein>
    <submittedName>
        <fullName evidence="2">Uncharacterized protein</fullName>
    </submittedName>
</protein>
<feature type="chain" id="PRO_5046064879" evidence="1">
    <location>
        <begin position="19"/>
        <end position="140"/>
    </location>
</feature>
<sequence length="140" mass="15600">MDLGTSIWMTSLLHSLVGLCGQGSRYVIQKLLCPYSRGVLLACKNRVKLWKIVNVLQTDTLRTEKMVSNIMPLIISFNSATISARSLAYIEDLTRAVAVESCLYLVAIASSFFPRIFITPLSIIEIMSRKSRLGRTTSLV</sequence>
<evidence type="ECO:0000313" key="2">
    <source>
        <dbReference type="EMBL" id="KAJ4497643.1"/>
    </source>
</evidence>
<reference evidence="2" key="1">
    <citation type="submission" date="2022-08" db="EMBL/GenBank/DDBJ databases">
        <title>A Global Phylogenomic Analysis of the Shiitake Genus Lentinula.</title>
        <authorList>
            <consortium name="DOE Joint Genome Institute"/>
            <person name="Sierra-Patev S."/>
            <person name="Min B."/>
            <person name="Naranjo-Ortiz M."/>
            <person name="Looney B."/>
            <person name="Konkel Z."/>
            <person name="Slot J.C."/>
            <person name="Sakamoto Y."/>
            <person name="Steenwyk J.L."/>
            <person name="Rokas A."/>
            <person name="Carro J."/>
            <person name="Camarero S."/>
            <person name="Ferreira P."/>
            <person name="Molpeceres G."/>
            <person name="Ruiz-Duenas F.J."/>
            <person name="Serrano A."/>
            <person name="Henrissat B."/>
            <person name="Drula E."/>
            <person name="Hughes K.W."/>
            <person name="Mata J.L."/>
            <person name="Ishikawa N.K."/>
            <person name="Vargas-Isla R."/>
            <person name="Ushijima S."/>
            <person name="Smith C.A."/>
            <person name="Ahrendt S."/>
            <person name="Andreopoulos W."/>
            <person name="He G."/>
            <person name="Labutti K."/>
            <person name="Lipzen A."/>
            <person name="Ng V."/>
            <person name="Riley R."/>
            <person name="Sandor L."/>
            <person name="Barry K."/>
            <person name="Martinez A.T."/>
            <person name="Xiao Y."/>
            <person name="Gibbons J.G."/>
            <person name="Terashima K."/>
            <person name="Grigoriev I.V."/>
            <person name="Hibbett D.S."/>
        </authorList>
    </citation>
    <scope>NUCLEOTIDE SEQUENCE</scope>
    <source>
        <strain evidence="2">RHP3577 ss4</strain>
    </source>
</reference>
<name>A0ABQ8VMM4_9AGAR</name>
<proteinExistence type="predicted"/>
<keyword evidence="1" id="KW-0732">Signal</keyword>
<evidence type="ECO:0000256" key="1">
    <source>
        <dbReference type="SAM" id="SignalP"/>
    </source>
</evidence>
<feature type="signal peptide" evidence="1">
    <location>
        <begin position="1"/>
        <end position="18"/>
    </location>
</feature>
<keyword evidence="3" id="KW-1185">Reference proteome</keyword>
<accession>A0ABQ8VMM4</accession>
<organism evidence="2 3">
    <name type="scientific">Lentinula lateritia</name>
    <dbReference type="NCBI Taxonomy" id="40482"/>
    <lineage>
        <taxon>Eukaryota</taxon>
        <taxon>Fungi</taxon>
        <taxon>Dikarya</taxon>
        <taxon>Basidiomycota</taxon>
        <taxon>Agaricomycotina</taxon>
        <taxon>Agaricomycetes</taxon>
        <taxon>Agaricomycetidae</taxon>
        <taxon>Agaricales</taxon>
        <taxon>Marasmiineae</taxon>
        <taxon>Omphalotaceae</taxon>
        <taxon>Lentinula</taxon>
    </lineage>
</organism>
<evidence type="ECO:0000313" key="3">
    <source>
        <dbReference type="Proteomes" id="UP001150217"/>
    </source>
</evidence>